<feature type="compositionally biased region" description="Basic and acidic residues" evidence="1">
    <location>
        <begin position="136"/>
        <end position="148"/>
    </location>
</feature>
<protein>
    <submittedName>
        <fullName evidence="2">Uncharacterized protein</fullName>
    </submittedName>
</protein>
<organism evidence="2 3">
    <name type="scientific">Glonium stellatum</name>
    <dbReference type="NCBI Taxonomy" id="574774"/>
    <lineage>
        <taxon>Eukaryota</taxon>
        <taxon>Fungi</taxon>
        <taxon>Dikarya</taxon>
        <taxon>Ascomycota</taxon>
        <taxon>Pezizomycotina</taxon>
        <taxon>Dothideomycetes</taxon>
        <taxon>Pleosporomycetidae</taxon>
        <taxon>Gloniales</taxon>
        <taxon>Gloniaceae</taxon>
        <taxon>Glonium</taxon>
    </lineage>
</organism>
<evidence type="ECO:0000313" key="2">
    <source>
        <dbReference type="EMBL" id="OCL02807.1"/>
    </source>
</evidence>
<evidence type="ECO:0000256" key="1">
    <source>
        <dbReference type="SAM" id="MobiDB-lite"/>
    </source>
</evidence>
<gene>
    <name evidence="2" type="ORF">AOQ84DRAFT_228419</name>
</gene>
<reference evidence="2 3" key="1">
    <citation type="journal article" date="2016" name="Nat. Commun.">
        <title>Ectomycorrhizal ecology is imprinted in the genome of the dominant symbiotic fungus Cenococcum geophilum.</title>
        <authorList>
            <consortium name="DOE Joint Genome Institute"/>
            <person name="Peter M."/>
            <person name="Kohler A."/>
            <person name="Ohm R.A."/>
            <person name="Kuo A."/>
            <person name="Krutzmann J."/>
            <person name="Morin E."/>
            <person name="Arend M."/>
            <person name="Barry K.W."/>
            <person name="Binder M."/>
            <person name="Choi C."/>
            <person name="Clum A."/>
            <person name="Copeland A."/>
            <person name="Grisel N."/>
            <person name="Haridas S."/>
            <person name="Kipfer T."/>
            <person name="LaButti K."/>
            <person name="Lindquist E."/>
            <person name="Lipzen A."/>
            <person name="Maire R."/>
            <person name="Meier B."/>
            <person name="Mihaltcheva S."/>
            <person name="Molinier V."/>
            <person name="Murat C."/>
            <person name="Poggeler S."/>
            <person name="Quandt C.A."/>
            <person name="Sperisen C."/>
            <person name="Tritt A."/>
            <person name="Tisserant E."/>
            <person name="Crous P.W."/>
            <person name="Henrissat B."/>
            <person name="Nehls U."/>
            <person name="Egli S."/>
            <person name="Spatafora J.W."/>
            <person name="Grigoriev I.V."/>
            <person name="Martin F.M."/>
        </authorList>
    </citation>
    <scope>NUCLEOTIDE SEQUENCE [LARGE SCALE GENOMIC DNA]</scope>
    <source>
        <strain evidence="2 3">CBS 207.34</strain>
    </source>
</reference>
<accession>A0A8E2JMS4</accession>
<keyword evidence="3" id="KW-1185">Reference proteome</keyword>
<evidence type="ECO:0000313" key="3">
    <source>
        <dbReference type="Proteomes" id="UP000250140"/>
    </source>
</evidence>
<sequence>MDESQPNGQIHNTVRTTRCWGWPGYGELLMPEIESAGDESFLLSRTLSPESQELPVSEDLDSHISTLEGQNRGLLQIDASGCIIYAENSPEPQESESRLDEQECPFSPYIAEYPQKRSRLQNNSGYSVEASYSPSSREERRLSHDTPHRPRPHSADASTAPPPALILPHLSFPGFGDLLTAATRHNEVASCALTQLRSYYNNLPLRDTAAGPEVYASEGEESTQLNRLFDTARQAESAAVDSMQCVRAALEETCWPGEST</sequence>
<dbReference type="EMBL" id="KV750879">
    <property type="protein sequence ID" value="OCL02807.1"/>
    <property type="molecule type" value="Genomic_DNA"/>
</dbReference>
<proteinExistence type="predicted"/>
<feature type="region of interest" description="Disordered" evidence="1">
    <location>
        <begin position="118"/>
        <end position="162"/>
    </location>
</feature>
<dbReference type="AlphaFoldDB" id="A0A8E2JMS4"/>
<feature type="compositionally biased region" description="Polar residues" evidence="1">
    <location>
        <begin position="120"/>
        <end position="135"/>
    </location>
</feature>
<dbReference type="Proteomes" id="UP000250140">
    <property type="component" value="Unassembled WGS sequence"/>
</dbReference>
<name>A0A8E2JMS4_9PEZI</name>